<organism evidence="8 9">
    <name type="scientific">Ajellomyces capsulatus</name>
    <name type="common">Darling's disease fungus</name>
    <name type="synonym">Histoplasma capsulatum</name>
    <dbReference type="NCBI Taxonomy" id="5037"/>
    <lineage>
        <taxon>Eukaryota</taxon>
        <taxon>Fungi</taxon>
        <taxon>Dikarya</taxon>
        <taxon>Ascomycota</taxon>
        <taxon>Pezizomycotina</taxon>
        <taxon>Eurotiomycetes</taxon>
        <taxon>Eurotiomycetidae</taxon>
        <taxon>Onygenales</taxon>
        <taxon>Ajellomycetaceae</taxon>
        <taxon>Histoplasma</taxon>
    </lineage>
</organism>
<evidence type="ECO:0000256" key="5">
    <source>
        <dbReference type="ARBA" id="ARBA00026235"/>
    </source>
</evidence>
<comment type="subcellular location">
    <subcellularLocation>
        <location evidence="1">Mitochondrion</location>
    </subcellularLocation>
</comment>
<evidence type="ECO:0000313" key="9">
    <source>
        <dbReference type="Proteomes" id="UP000670092"/>
    </source>
</evidence>
<keyword evidence="4" id="KW-0496">Mitochondrion</keyword>
<evidence type="ECO:0000256" key="6">
    <source>
        <dbReference type="ARBA" id="ARBA00044735"/>
    </source>
</evidence>
<evidence type="ECO:0000256" key="4">
    <source>
        <dbReference type="ARBA" id="ARBA00023128"/>
    </source>
</evidence>
<dbReference type="OrthoDB" id="74240at2759"/>
<dbReference type="InterPro" id="IPR045293">
    <property type="entry name" value="Complex1_LYR_LYRM2"/>
</dbReference>
<keyword evidence="3" id="KW-0809">Transit peptide</keyword>
<dbReference type="InterPro" id="IPR008011">
    <property type="entry name" value="Complex1_LYR_dom"/>
</dbReference>
<protein>
    <recommendedName>
        <fullName evidence="5">LYR motif-containing protein 2</fullName>
    </recommendedName>
</protein>
<name>A0A8H7YAE8_AJECA</name>
<dbReference type="PANTHER" id="PTHR13675">
    <property type="entry name" value="LYR MOTIF-CONTAINING PROTEIN 2"/>
    <property type="match status" value="1"/>
</dbReference>
<evidence type="ECO:0000259" key="7">
    <source>
        <dbReference type="Pfam" id="PF05347"/>
    </source>
</evidence>
<gene>
    <name evidence="8" type="ORF">I7I52_11626</name>
</gene>
<evidence type="ECO:0000313" key="8">
    <source>
        <dbReference type="EMBL" id="KAG5287752.1"/>
    </source>
</evidence>
<reference evidence="8 9" key="1">
    <citation type="submission" date="2021-01" db="EMBL/GenBank/DDBJ databases">
        <title>Chromosome-level genome assembly of a human fungal pathogen reveals clustering of transcriptionally co-regulated genes.</title>
        <authorList>
            <person name="Voorhies M."/>
            <person name="Cohen S."/>
            <person name="Shea T.P."/>
            <person name="Petrus S."/>
            <person name="Munoz J.F."/>
            <person name="Poplawski S."/>
            <person name="Goldman W.E."/>
            <person name="Michael T."/>
            <person name="Cuomo C.A."/>
            <person name="Sil A."/>
            <person name="Beyhan S."/>
        </authorList>
    </citation>
    <scope>NUCLEOTIDE SEQUENCE [LARGE SCALE GENOMIC DNA]</scope>
    <source>
        <strain evidence="8 9">G184AR</strain>
    </source>
</reference>
<dbReference type="Pfam" id="PF05347">
    <property type="entry name" value="Complex1_LYR"/>
    <property type="match status" value="1"/>
</dbReference>
<dbReference type="GO" id="GO:0005739">
    <property type="term" value="C:mitochondrion"/>
    <property type="evidence" value="ECO:0007669"/>
    <property type="project" value="UniProtKB-SubCell"/>
</dbReference>
<comment type="caution">
    <text evidence="8">The sequence shown here is derived from an EMBL/GenBank/DDBJ whole genome shotgun (WGS) entry which is preliminary data.</text>
</comment>
<accession>A0A8H7YAE8</accession>
<dbReference type="EMBL" id="JAEVHI010000007">
    <property type="protein sequence ID" value="KAG5287752.1"/>
    <property type="molecule type" value="Genomic_DNA"/>
</dbReference>
<dbReference type="AlphaFoldDB" id="A0A8H7YAE8"/>
<dbReference type="PANTHER" id="PTHR13675:SF0">
    <property type="entry name" value="LYR MOTIF-CONTAINING PROTEIN 2"/>
    <property type="match status" value="1"/>
</dbReference>
<evidence type="ECO:0000256" key="1">
    <source>
        <dbReference type="ARBA" id="ARBA00004173"/>
    </source>
</evidence>
<proteinExistence type="inferred from homology"/>
<dbReference type="VEuPathDB" id="FungiDB:I7I52_11626"/>
<feature type="domain" description="Complex 1 LYR protein" evidence="7">
    <location>
        <begin position="32"/>
        <end position="89"/>
    </location>
</feature>
<sequence>MRLSARLFSAAGEPPRRLRRQTVSLEHFVQQKRALGLWREIVRATNRIPQSSVRDEMRSFARHEFERNKGVTDLAHIRYLISTGKTEFDAMRRYIDELAA</sequence>
<comment type="similarity">
    <text evidence="2">Belongs to the complex I LYR family.</text>
</comment>
<evidence type="ECO:0000256" key="2">
    <source>
        <dbReference type="ARBA" id="ARBA00009508"/>
    </source>
</evidence>
<dbReference type="Proteomes" id="UP000670092">
    <property type="component" value="Unassembled WGS sequence"/>
</dbReference>
<comment type="function">
    <text evidence="6">Involved in efficient integration of the N-module into mitochondrial respiratory chain complex I.</text>
</comment>
<dbReference type="CDD" id="cd20262">
    <property type="entry name" value="Complex1_LYR_LYRM2"/>
    <property type="match status" value="1"/>
</dbReference>
<evidence type="ECO:0000256" key="3">
    <source>
        <dbReference type="ARBA" id="ARBA00022946"/>
    </source>
</evidence>